<dbReference type="InterPro" id="IPR018490">
    <property type="entry name" value="cNMP-bd_dom_sf"/>
</dbReference>
<dbReference type="Pfam" id="PF00027">
    <property type="entry name" value="cNMP_binding"/>
    <property type="match status" value="1"/>
</dbReference>
<name>A0ABN9R8G1_9DINO</name>
<gene>
    <name evidence="2" type="ORF">PCOR1329_LOCUS17448</name>
</gene>
<organism evidence="2 3">
    <name type="scientific">Prorocentrum cordatum</name>
    <dbReference type="NCBI Taxonomy" id="2364126"/>
    <lineage>
        <taxon>Eukaryota</taxon>
        <taxon>Sar</taxon>
        <taxon>Alveolata</taxon>
        <taxon>Dinophyceae</taxon>
        <taxon>Prorocentrales</taxon>
        <taxon>Prorocentraceae</taxon>
        <taxon>Prorocentrum</taxon>
    </lineage>
</organism>
<feature type="domain" description="Cyclic nucleotide-binding" evidence="1">
    <location>
        <begin position="19"/>
        <end position="102"/>
    </location>
</feature>
<dbReference type="InterPro" id="IPR014710">
    <property type="entry name" value="RmlC-like_jellyroll"/>
</dbReference>
<comment type="caution">
    <text evidence="2">The sequence shown here is derived from an EMBL/GenBank/DDBJ whole genome shotgun (WGS) entry which is preliminary data.</text>
</comment>
<reference evidence="2" key="1">
    <citation type="submission" date="2023-10" db="EMBL/GenBank/DDBJ databases">
        <authorList>
            <person name="Chen Y."/>
            <person name="Shah S."/>
            <person name="Dougan E. K."/>
            <person name="Thang M."/>
            <person name="Chan C."/>
        </authorList>
    </citation>
    <scope>NUCLEOTIDE SEQUENCE [LARGE SCALE GENOMIC DNA]</scope>
</reference>
<dbReference type="EMBL" id="CAUYUJ010005419">
    <property type="protein sequence ID" value="CAK0813575.1"/>
    <property type="molecule type" value="Genomic_DNA"/>
</dbReference>
<evidence type="ECO:0000313" key="3">
    <source>
        <dbReference type="Proteomes" id="UP001189429"/>
    </source>
</evidence>
<dbReference type="CDD" id="cd00038">
    <property type="entry name" value="CAP_ED"/>
    <property type="match status" value="1"/>
</dbReference>
<dbReference type="SUPFAM" id="SSF51206">
    <property type="entry name" value="cAMP-binding domain-like"/>
    <property type="match status" value="1"/>
</dbReference>
<dbReference type="PROSITE" id="PS50042">
    <property type="entry name" value="CNMP_BINDING_3"/>
    <property type="match status" value="1"/>
</dbReference>
<protein>
    <recommendedName>
        <fullName evidence="1">Cyclic nucleotide-binding domain-containing protein</fullName>
    </recommendedName>
</protein>
<dbReference type="Proteomes" id="UP001189429">
    <property type="component" value="Unassembled WGS sequence"/>
</dbReference>
<sequence length="112" mass="12346">MVPAQALPPRPARAAAAQVYFLYEGQCTAFMHGEHGEVEVMRYTTPGQYFGEVALVYSEPRRATVRATGECTVLALKRQDVNLSVGDLRARLVANIEAYPQYEAMLPTGDEP</sequence>
<evidence type="ECO:0000259" key="1">
    <source>
        <dbReference type="PROSITE" id="PS50042"/>
    </source>
</evidence>
<proteinExistence type="predicted"/>
<keyword evidence="3" id="KW-1185">Reference proteome</keyword>
<dbReference type="Gene3D" id="2.60.120.10">
    <property type="entry name" value="Jelly Rolls"/>
    <property type="match status" value="1"/>
</dbReference>
<evidence type="ECO:0000313" key="2">
    <source>
        <dbReference type="EMBL" id="CAK0813575.1"/>
    </source>
</evidence>
<dbReference type="InterPro" id="IPR000595">
    <property type="entry name" value="cNMP-bd_dom"/>
</dbReference>
<accession>A0ABN9R8G1</accession>